<dbReference type="EMBL" id="QFWV02000005">
    <property type="protein sequence ID" value="RKF06965.1"/>
    <property type="molecule type" value="Genomic_DNA"/>
</dbReference>
<protein>
    <recommendedName>
        <fullName evidence="3">Mobilization protein</fullName>
    </recommendedName>
</protein>
<evidence type="ECO:0008006" key="3">
    <source>
        <dbReference type="Google" id="ProtNLM"/>
    </source>
</evidence>
<organism evidence="1 2">
    <name type="scientific">Oceaniradius stylonematis</name>
    <dbReference type="NCBI Taxonomy" id="2184161"/>
    <lineage>
        <taxon>Bacteria</taxon>
        <taxon>Pseudomonadati</taxon>
        <taxon>Pseudomonadota</taxon>
        <taxon>Alphaproteobacteria</taxon>
        <taxon>Hyphomicrobiales</taxon>
        <taxon>Ahrensiaceae</taxon>
        <taxon>Oceaniradius</taxon>
    </lineage>
</organism>
<evidence type="ECO:0000313" key="2">
    <source>
        <dbReference type="Proteomes" id="UP000246132"/>
    </source>
</evidence>
<comment type="caution">
    <text evidence="1">The sequence shown here is derived from an EMBL/GenBank/DDBJ whole genome shotgun (WGS) entry which is preliminary data.</text>
</comment>
<dbReference type="Pfam" id="PF21983">
    <property type="entry name" value="NikA-like"/>
    <property type="match status" value="1"/>
</dbReference>
<evidence type="ECO:0000313" key="1">
    <source>
        <dbReference type="EMBL" id="RKF06965.1"/>
    </source>
</evidence>
<proteinExistence type="predicted"/>
<sequence length="147" mass="15861">MSGSEANATAAAAKSEFRSVVGNGRKKSAPRITLRLSEEELNRLQHAAAGMTLSAYMRERLFGKTATLRKVRNPSPVKDQQALARVLGLLGQSEMATSLRTLAYEARCGAILLDDVTYAKIDAACAHVANMRHHLIAALGLIEQSNQ</sequence>
<dbReference type="Proteomes" id="UP000246132">
    <property type="component" value="Unassembled WGS sequence"/>
</dbReference>
<dbReference type="RefSeq" id="WP_109769295.1">
    <property type="nucleotide sequence ID" value="NZ_QFWV02000005.1"/>
</dbReference>
<dbReference type="AlphaFoldDB" id="A0A3A8AAR0"/>
<reference evidence="1 2" key="1">
    <citation type="journal article" date="2018" name="Int. J. Syst. Bacteriol.">
        <title>Oceaniradius stylonemae gen. nov., sp. nov., isolated from a red alga, Stylonema cornu-cervi.</title>
        <authorList>
            <person name="Jeong S."/>
        </authorList>
    </citation>
    <scope>NUCLEOTIDE SEQUENCE [LARGE SCALE GENOMIC DNA]</scope>
    <source>
        <strain evidence="1 2">StC1</strain>
    </source>
</reference>
<name>A0A3A8AAR0_9HYPH</name>
<keyword evidence="2" id="KW-1185">Reference proteome</keyword>
<dbReference type="OrthoDB" id="8548224at2"/>
<accession>A0A3A8AAR0</accession>
<dbReference type="InterPro" id="IPR053842">
    <property type="entry name" value="NikA-like"/>
</dbReference>
<gene>
    <name evidence="1" type="ORF">DEM25_010050</name>
</gene>